<sequence length="212" mass="23903">MNSHRLLGPKMKYLPLAAKQYTYEICNKSIYSSSVWSYASSQGSPNSAATLTPSVRYASATIYLLRGHNSNLEEQVDQQWTIISLKALAVLRGHKLKYLVLVTKRYNCKICNKKVSIYLSSVWSYASSQGFPTQLQPLPATIRLHGPKQKYLHLAAKRYNCKTCNKGFPSIRALFSHMHPHKVPPTQLQPLPPSVRNTSTTLNFILGFNSNM</sequence>
<proteinExistence type="predicted"/>
<protein>
    <recommendedName>
        <fullName evidence="2">C2H2-type domain-containing protein</fullName>
    </recommendedName>
</protein>
<dbReference type="Pfam" id="PF13912">
    <property type="entry name" value="zf-C2H2_6"/>
    <property type="match status" value="1"/>
</dbReference>
<dbReference type="PROSITE" id="PS00028">
    <property type="entry name" value="ZINC_FINGER_C2H2_1"/>
    <property type="match status" value="1"/>
</dbReference>
<dbReference type="EMBL" id="CAEKKB010000007">
    <property type="protein sequence ID" value="CAB4316989.1"/>
    <property type="molecule type" value="Genomic_DNA"/>
</dbReference>
<keyword evidence="4" id="KW-1185">Reference proteome</keyword>
<name>A0A6J5XTA1_PRUAR</name>
<organism evidence="3 4">
    <name type="scientific">Prunus armeniaca</name>
    <name type="common">Apricot</name>
    <name type="synonym">Armeniaca vulgaris</name>
    <dbReference type="NCBI Taxonomy" id="36596"/>
    <lineage>
        <taxon>Eukaryota</taxon>
        <taxon>Viridiplantae</taxon>
        <taxon>Streptophyta</taxon>
        <taxon>Embryophyta</taxon>
        <taxon>Tracheophyta</taxon>
        <taxon>Spermatophyta</taxon>
        <taxon>Magnoliopsida</taxon>
        <taxon>eudicotyledons</taxon>
        <taxon>Gunneridae</taxon>
        <taxon>Pentapetalae</taxon>
        <taxon>rosids</taxon>
        <taxon>fabids</taxon>
        <taxon>Rosales</taxon>
        <taxon>Rosaceae</taxon>
        <taxon>Amygdaloideae</taxon>
        <taxon>Amygdaleae</taxon>
        <taxon>Prunus</taxon>
    </lineage>
</organism>
<keyword evidence="1" id="KW-0862">Zinc</keyword>
<feature type="domain" description="C2H2-type" evidence="2">
    <location>
        <begin position="159"/>
        <end position="181"/>
    </location>
</feature>
<dbReference type="InterPro" id="IPR013087">
    <property type="entry name" value="Znf_C2H2_type"/>
</dbReference>
<dbReference type="SUPFAM" id="SSF57667">
    <property type="entry name" value="beta-beta-alpha zinc fingers"/>
    <property type="match status" value="1"/>
</dbReference>
<dbReference type="Proteomes" id="UP000507245">
    <property type="component" value="Unassembled WGS sequence"/>
</dbReference>
<dbReference type="GO" id="GO:0008270">
    <property type="term" value="F:zinc ion binding"/>
    <property type="evidence" value="ECO:0007669"/>
    <property type="project" value="UniProtKB-KW"/>
</dbReference>
<evidence type="ECO:0000256" key="1">
    <source>
        <dbReference type="PROSITE-ProRule" id="PRU00042"/>
    </source>
</evidence>
<evidence type="ECO:0000313" key="4">
    <source>
        <dbReference type="Proteomes" id="UP000507245"/>
    </source>
</evidence>
<reference evidence="4" key="1">
    <citation type="journal article" date="2020" name="Genome Biol.">
        <title>Gamete binning: chromosome-level and haplotype-resolved genome assembly enabled by high-throughput single-cell sequencing of gamete genomes.</title>
        <authorList>
            <person name="Campoy J.A."/>
            <person name="Sun H."/>
            <person name="Goel M."/>
            <person name="Jiao W.-B."/>
            <person name="Folz-Donahue K."/>
            <person name="Wang N."/>
            <person name="Rubio M."/>
            <person name="Liu C."/>
            <person name="Kukat C."/>
            <person name="Ruiz D."/>
            <person name="Huettel B."/>
            <person name="Schneeberger K."/>
        </authorList>
    </citation>
    <scope>NUCLEOTIDE SEQUENCE [LARGE SCALE GENOMIC DNA]</scope>
    <source>
        <strain evidence="4">cv. Rojo Pasion</strain>
    </source>
</reference>
<keyword evidence="1" id="KW-0863">Zinc-finger</keyword>
<evidence type="ECO:0000259" key="2">
    <source>
        <dbReference type="PROSITE" id="PS50157"/>
    </source>
</evidence>
<dbReference type="PROSITE" id="PS50157">
    <property type="entry name" value="ZINC_FINGER_C2H2_2"/>
    <property type="match status" value="1"/>
</dbReference>
<dbReference type="OrthoDB" id="8895262at2759"/>
<dbReference type="AlphaFoldDB" id="A0A6J5XTA1"/>
<accession>A0A6J5XTA1</accession>
<gene>
    <name evidence="3" type="ORF">ORAREDHAP_LOCUS43512</name>
</gene>
<keyword evidence="1" id="KW-0479">Metal-binding</keyword>
<evidence type="ECO:0000313" key="3">
    <source>
        <dbReference type="EMBL" id="CAB4316989.1"/>
    </source>
</evidence>
<dbReference type="InterPro" id="IPR036236">
    <property type="entry name" value="Znf_C2H2_sf"/>
</dbReference>